<gene>
    <name evidence="1" type="ORF">IEQ34_022310</name>
</gene>
<dbReference type="EMBL" id="JAGFBR010000019">
    <property type="protein sequence ID" value="KAH0448510.1"/>
    <property type="molecule type" value="Genomic_DNA"/>
</dbReference>
<accession>A0AAV7FX58</accession>
<proteinExistence type="predicted"/>
<organism evidence="1 2">
    <name type="scientific">Dendrobium chrysotoxum</name>
    <name type="common">Orchid</name>
    <dbReference type="NCBI Taxonomy" id="161865"/>
    <lineage>
        <taxon>Eukaryota</taxon>
        <taxon>Viridiplantae</taxon>
        <taxon>Streptophyta</taxon>
        <taxon>Embryophyta</taxon>
        <taxon>Tracheophyta</taxon>
        <taxon>Spermatophyta</taxon>
        <taxon>Magnoliopsida</taxon>
        <taxon>Liliopsida</taxon>
        <taxon>Asparagales</taxon>
        <taxon>Orchidaceae</taxon>
        <taxon>Epidendroideae</taxon>
        <taxon>Malaxideae</taxon>
        <taxon>Dendrobiinae</taxon>
        <taxon>Dendrobium</taxon>
    </lineage>
</organism>
<name>A0AAV7FX58_DENCH</name>
<protein>
    <submittedName>
        <fullName evidence="1">Uncharacterized protein</fullName>
    </submittedName>
</protein>
<comment type="caution">
    <text evidence="1">The sequence shown here is derived from an EMBL/GenBank/DDBJ whole genome shotgun (WGS) entry which is preliminary data.</text>
</comment>
<reference evidence="1 2" key="1">
    <citation type="journal article" date="2021" name="Hortic Res">
        <title>Chromosome-scale assembly of the Dendrobium chrysotoxum genome enhances the understanding of orchid evolution.</title>
        <authorList>
            <person name="Zhang Y."/>
            <person name="Zhang G.Q."/>
            <person name="Zhang D."/>
            <person name="Liu X.D."/>
            <person name="Xu X.Y."/>
            <person name="Sun W.H."/>
            <person name="Yu X."/>
            <person name="Zhu X."/>
            <person name="Wang Z.W."/>
            <person name="Zhao X."/>
            <person name="Zhong W.Y."/>
            <person name="Chen H."/>
            <person name="Yin W.L."/>
            <person name="Huang T."/>
            <person name="Niu S.C."/>
            <person name="Liu Z.J."/>
        </authorList>
    </citation>
    <scope>NUCLEOTIDE SEQUENCE [LARGE SCALE GENOMIC DNA]</scope>
    <source>
        <strain evidence="1">Lindl</strain>
    </source>
</reference>
<evidence type="ECO:0000313" key="1">
    <source>
        <dbReference type="EMBL" id="KAH0448510.1"/>
    </source>
</evidence>
<sequence length="76" mass="8294">MVSLAMDGPELVLTEDEEEEVVGRKMKGMNRIGKRAISDAVDLTLVQAILKSGLDARGRRRSLLTALERVTAPDIS</sequence>
<keyword evidence="2" id="KW-1185">Reference proteome</keyword>
<dbReference type="AlphaFoldDB" id="A0AAV7FX58"/>
<evidence type="ECO:0000313" key="2">
    <source>
        <dbReference type="Proteomes" id="UP000775213"/>
    </source>
</evidence>
<dbReference type="Proteomes" id="UP000775213">
    <property type="component" value="Unassembled WGS sequence"/>
</dbReference>